<keyword evidence="4" id="KW-1185">Reference proteome</keyword>
<sequence>MAPPTPPPMLEVCVDSVASAVTAQAAGAHRVELCDNLVEGGTTPSAGMIKACRAHLTIPLHVLIRPRRGDFLYSDLEYDVMRQDIEVARQLGADGVVTGILLPDGYIDKARTHALVQKARPMSVTFHRAFDLTPDPLHALADLLELEVDRLLTSGQRPTAADGAELIRQLRVAARGKMAIMPGGGINEENITALIKATGASEFHASARQLVASGMEFKRETVPMGGTLLPTEYAFMAASGHRIQTLLRLAQSQEPVE</sequence>
<dbReference type="HAMAP" id="MF_00795">
    <property type="entry name" value="CutC"/>
    <property type="match status" value="1"/>
</dbReference>
<dbReference type="InterPro" id="IPR036822">
    <property type="entry name" value="CutC-like_dom_sf"/>
</dbReference>
<accession>A0A839GQY9</accession>
<dbReference type="RefSeq" id="WP_246386973.1">
    <property type="nucleotide sequence ID" value="NZ_JACJIQ010000009.1"/>
</dbReference>
<comment type="caution">
    <text evidence="3">The sequence shown here is derived from an EMBL/GenBank/DDBJ whole genome shotgun (WGS) entry which is preliminary data.</text>
</comment>
<dbReference type="GO" id="GO:0005507">
    <property type="term" value="F:copper ion binding"/>
    <property type="evidence" value="ECO:0007669"/>
    <property type="project" value="TreeGrafter"/>
</dbReference>
<gene>
    <name evidence="2" type="primary">cutC</name>
    <name evidence="3" type="ORF">FHS90_002644</name>
</gene>
<name>A0A839GQY9_9BACT</name>
<evidence type="ECO:0000313" key="4">
    <source>
        <dbReference type="Proteomes" id="UP000563094"/>
    </source>
</evidence>
<dbReference type="FunFam" id="3.20.20.380:FF:000001">
    <property type="entry name" value="Copper homeostasis protein CutC"/>
    <property type="match status" value="1"/>
</dbReference>
<dbReference type="PANTHER" id="PTHR12598">
    <property type="entry name" value="COPPER HOMEOSTASIS PROTEIN CUTC"/>
    <property type="match status" value="1"/>
</dbReference>
<dbReference type="Proteomes" id="UP000563094">
    <property type="component" value="Unassembled WGS sequence"/>
</dbReference>
<comment type="subcellular location">
    <subcellularLocation>
        <location evidence="2">Cytoplasm</location>
    </subcellularLocation>
</comment>
<dbReference type="EMBL" id="JACJIQ010000009">
    <property type="protein sequence ID" value="MBA9077925.1"/>
    <property type="molecule type" value="Genomic_DNA"/>
</dbReference>
<proteinExistence type="inferred from homology"/>
<comment type="caution">
    <text evidence="2">Once thought to be involved in copper homeostasis, experiments in E.coli have shown this is not the case.</text>
</comment>
<evidence type="ECO:0000256" key="2">
    <source>
        <dbReference type="HAMAP-Rule" id="MF_00795"/>
    </source>
</evidence>
<dbReference type="InterPro" id="IPR005627">
    <property type="entry name" value="CutC-like"/>
</dbReference>
<dbReference type="PANTHER" id="PTHR12598:SF0">
    <property type="entry name" value="COPPER HOMEOSTASIS PROTEIN CUTC HOMOLOG"/>
    <property type="match status" value="1"/>
</dbReference>
<dbReference type="Gene3D" id="3.20.20.380">
    <property type="entry name" value="Copper homeostasis (CutC) domain"/>
    <property type="match status" value="1"/>
</dbReference>
<evidence type="ECO:0000256" key="1">
    <source>
        <dbReference type="ARBA" id="ARBA00007768"/>
    </source>
</evidence>
<dbReference type="SUPFAM" id="SSF110395">
    <property type="entry name" value="CutC-like"/>
    <property type="match status" value="1"/>
</dbReference>
<reference evidence="3 4" key="1">
    <citation type="submission" date="2020-08" db="EMBL/GenBank/DDBJ databases">
        <title>Genomic Encyclopedia of Type Strains, Phase IV (KMG-IV): sequencing the most valuable type-strain genomes for metagenomic binning, comparative biology and taxonomic classification.</title>
        <authorList>
            <person name="Goeker M."/>
        </authorList>
    </citation>
    <scope>NUCLEOTIDE SEQUENCE [LARGE SCALE GENOMIC DNA]</scope>
    <source>
        <strain evidence="3 4">DSM 29854</strain>
    </source>
</reference>
<evidence type="ECO:0000313" key="3">
    <source>
        <dbReference type="EMBL" id="MBA9077925.1"/>
    </source>
</evidence>
<organism evidence="3 4">
    <name type="scientific">Rufibacter quisquiliarum</name>
    <dbReference type="NCBI Taxonomy" id="1549639"/>
    <lineage>
        <taxon>Bacteria</taxon>
        <taxon>Pseudomonadati</taxon>
        <taxon>Bacteroidota</taxon>
        <taxon>Cytophagia</taxon>
        <taxon>Cytophagales</taxon>
        <taxon>Hymenobacteraceae</taxon>
        <taxon>Rufibacter</taxon>
    </lineage>
</organism>
<dbReference type="AlphaFoldDB" id="A0A839GQY9"/>
<dbReference type="GO" id="GO:0005737">
    <property type="term" value="C:cytoplasm"/>
    <property type="evidence" value="ECO:0007669"/>
    <property type="project" value="UniProtKB-SubCell"/>
</dbReference>
<dbReference type="Pfam" id="PF03932">
    <property type="entry name" value="CutC"/>
    <property type="match status" value="1"/>
</dbReference>
<comment type="similarity">
    <text evidence="1 2">Belongs to the CutC family.</text>
</comment>
<protein>
    <recommendedName>
        <fullName evidence="2">PF03932 family protein CutC</fullName>
    </recommendedName>
</protein>
<keyword evidence="2" id="KW-0963">Cytoplasm</keyword>